<organism evidence="2 3">
    <name type="scientific">Thermococcus thioreducens</name>
    <dbReference type="NCBI Taxonomy" id="277988"/>
    <lineage>
        <taxon>Archaea</taxon>
        <taxon>Methanobacteriati</taxon>
        <taxon>Methanobacteriota</taxon>
        <taxon>Thermococci</taxon>
        <taxon>Thermococcales</taxon>
        <taxon>Thermococcaceae</taxon>
        <taxon>Thermococcus</taxon>
    </lineage>
</organism>
<sequence length="93" mass="10511">MDMDEDLKVLRDYLMFTVPHVTVLAGALLGLLMIMGVQVNTALGIFAVFYGFMLFVLGLVIGPHFSKVLWYRLMMVFFAFLMLLGVVLLLYGE</sequence>
<keyword evidence="1" id="KW-0812">Transmembrane</keyword>
<accession>A0A1I0NW27</accession>
<dbReference type="GeneID" id="33332921"/>
<name>A0A1I0NW27_9EURY</name>
<evidence type="ECO:0000313" key="3">
    <source>
        <dbReference type="Proteomes" id="UP000182125"/>
    </source>
</evidence>
<reference evidence="2 3" key="1">
    <citation type="submission" date="2016-10" db="EMBL/GenBank/DDBJ databases">
        <authorList>
            <person name="de Groot N.N."/>
        </authorList>
    </citation>
    <scope>NUCLEOTIDE SEQUENCE [LARGE SCALE GENOMIC DNA]</scope>
    <source>
        <strain evidence="2 3">OGL-20</strain>
    </source>
</reference>
<keyword evidence="1" id="KW-1133">Transmembrane helix</keyword>
<gene>
    <name evidence="2" type="ORF">SAMN05216170_1266</name>
</gene>
<feature type="transmembrane region" description="Helical" evidence="1">
    <location>
        <begin position="41"/>
        <end position="62"/>
    </location>
</feature>
<feature type="transmembrane region" description="Helical" evidence="1">
    <location>
        <begin position="12"/>
        <end position="35"/>
    </location>
</feature>
<feature type="transmembrane region" description="Helical" evidence="1">
    <location>
        <begin position="69"/>
        <end position="91"/>
    </location>
</feature>
<proteinExistence type="predicted"/>
<keyword evidence="1" id="KW-0472">Membrane</keyword>
<dbReference type="RefSeq" id="WP_232473367.1">
    <property type="nucleotide sequence ID" value="NZ_CP015105.1"/>
</dbReference>
<evidence type="ECO:0000313" key="2">
    <source>
        <dbReference type="EMBL" id="SEW05189.1"/>
    </source>
</evidence>
<evidence type="ECO:0000256" key="1">
    <source>
        <dbReference type="SAM" id="Phobius"/>
    </source>
</evidence>
<dbReference type="AlphaFoldDB" id="A0A1I0NW27"/>
<dbReference type="Proteomes" id="UP000182125">
    <property type="component" value="Unassembled WGS sequence"/>
</dbReference>
<dbReference type="EMBL" id="FOIW01000002">
    <property type="protein sequence ID" value="SEW05189.1"/>
    <property type="molecule type" value="Genomic_DNA"/>
</dbReference>
<protein>
    <submittedName>
        <fullName evidence="2">Uncharacterized protein</fullName>
    </submittedName>
</protein>